<evidence type="ECO:0000256" key="3">
    <source>
        <dbReference type="ARBA" id="ARBA00022692"/>
    </source>
</evidence>
<feature type="transmembrane region" description="Helical" evidence="6">
    <location>
        <begin position="176"/>
        <end position="192"/>
    </location>
</feature>
<name>A0ABS8YBI4_9BACL</name>
<evidence type="ECO:0000259" key="7">
    <source>
        <dbReference type="Pfam" id="PF09335"/>
    </source>
</evidence>
<keyword evidence="4 6" id="KW-1133">Transmembrane helix</keyword>
<dbReference type="InterPro" id="IPR032816">
    <property type="entry name" value="VTT_dom"/>
</dbReference>
<dbReference type="Pfam" id="PF09335">
    <property type="entry name" value="VTT_dom"/>
    <property type="match status" value="1"/>
</dbReference>
<sequence length="201" mass="23063">MWQWLHDMISMLKHLDMKQVESLLEQYSNLGPLPGIILPLVEAFLPFLPLIVFVMANAAAYGLWLGFLYSWIGVCAGSCIVFWIARKFGGRFGMYIQKRMPSSQRFFNWMEEKGFTPLFILYCFPFTPSSLINIAAGISTVPFRTFIIAVMSGKSVVIFLMAFIGHDWQGFIHQPWRIAIAILLLVLLWLGGKKLESRYQL</sequence>
<evidence type="ECO:0000256" key="6">
    <source>
        <dbReference type="RuleBase" id="RU366058"/>
    </source>
</evidence>
<gene>
    <name evidence="8" type="ORF">LQV63_04560</name>
</gene>
<dbReference type="PANTHER" id="PTHR12677">
    <property type="entry name" value="GOLGI APPARATUS MEMBRANE PROTEIN TVP38-RELATED"/>
    <property type="match status" value="1"/>
</dbReference>
<proteinExistence type="inferred from homology"/>
<dbReference type="EMBL" id="JAJNBZ010000002">
    <property type="protein sequence ID" value="MCE5168584.1"/>
    <property type="molecule type" value="Genomic_DNA"/>
</dbReference>
<comment type="similarity">
    <text evidence="6">Belongs to the TVP38/TMEM64 family.</text>
</comment>
<accession>A0ABS8YBI4</accession>
<keyword evidence="9" id="KW-1185">Reference proteome</keyword>
<feature type="transmembrane region" description="Helical" evidence="6">
    <location>
        <begin position="145"/>
        <end position="164"/>
    </location>
</feature>
<dbReference type="InterPro" id="IPR015414">
    <property type="entry name" value="TMEM64"/>
</dbReference>
<evidence type="ECO:0000256" key="1">
    <source>
        <dbReference type="ARBA" id="ARBA00004651"/>
    </source>
</evidence>
<feature type="transmembrane region" description="Helical" evidence="6">
    <location>
        <begin position="119"/>
        <end position="138"/>
    </location>
</feature>
<evidence type="ECO:0000313" key="8">
    <source>
        <dbReference type="EMBL" id="MCE5168584.1"/>
    </source>
</evidence>
<organism evidence="8 9">
    <name type="scientific">Paenibacillus profundus</name>
    <dbReference type="NCBI Taxonomy" id="1173085"/>
    <lineage>
        <taxon>Bacteria</taxon>
        <taxon>Bacillati</taxon>
        <taxon>Bacillota</taxon>
        <taxon>Bacilli</taxon>
        <taxon>Bacillales</taxon>
        <taxon>Paenibacillaceae</taxon>
        <taxon>Paenibacillus</taxon>
    </lineage>
</organism>
<evidence type="ECO:0000256" key="5">
    <source>
        <dbReference type="ARBA" id="ARBA00023136"/>
    </source>
</evidence>
<feature type="transmembrane region" description="Helical" evidence="6">
    <location>
        <begin position="63"/>
        <end position="85"/>
    </location>
</feature>
<dbReference type="Proteomes" id="UP001199916">
    <property type="component" value="Unassembled WGS sequence"/>
</dbReference>
<protein>
    <recommendedName>
        <fullName evidence="6">TVP38/TMEM64 family membrane protein</fullName>
    </recommendedName>
</protein>
<evidence type="ECO:0000313" key="9">
    <source>
        <dbReference type="Proteomes" id="UP001199916"/>
    </source>
</evidence>
<evidence type="ECO:0000256" key="4">
    <source>
        <dbReference type="ARBA" id="ARBA00022989"/>
    </source>
</evidence>
<comment type="caution">
    <text evidence="8">The sequence shown here is derived from an EMBL/GenBank/DDBJ whole genome shotgun (WGS) entry which is preliminary data.</text>
</comment>
<keyword evidence="5 6" id="KW-0472">Membrane</keyword>
<dbReference type="PANTHER" id="PTHR12677:SF55">
    <property type="entry name" value="UNDECAPRENYL PHOSPHATE TRANSPORTER SAOUHSC_00901-RELATED"/>
    <property type="match status" value="1"/>
</dbReference>
<keyword evidence="3 6" id="KW-0812">Transmembrane</keyword>
<feature type="transmembrane region" description="Helical" evidence="6">
    <location>
        <begin position="36"/>
        <end position="56"/>
    </location>
</feature>
<comment type="subcellular location">
    <subcellularLocation>
        <location evidence="1 6">Cell membrane</location>
        <topology evidence="1 6">Multi-pass membrane protein</topology>
    </subcellularLocation>
</comment>
<keyword evidence="2 6" id="KW-1003">Cell membrane</keyword>
<reference evidence="8 9" key="1">
    <citation type="submission" date="2021-11" db="EMBL/GenBank/DDBJ databases">
        <title>Draft genome sequence of Paenibacillus profundus YoMME, a new Gram-positive bacteria with exoelectrogenic properties.</title>
        <authorList>
            <person name="Hubenova Y."/>
            <person name="Hubenova E."/>
            <person name="Manasiev Y."/>
            <person name="Peykov S."/>
            <person name="Mitov M."/>
        </authorList>
    </citation>
    <scope>NUCLEOTIDE SEQUENCE [LARGE SCALE GENOMIC DNA]</scope>
    <source>
        <strain evidence="8 9">YoMME</strain>
    </source>
</reference>
<evidence type="ECO:0000256" key="2">
    <source>
        <dbReference type="ARBA" id="ARBA00022475"/>
    </source>
</evidence>
<feature type="domain" description="VTT" evidence="7">
    <location>
        <begin position="49"/>
        <end position="166"/>
    </location>
</feature>